<dbReference type="PANTHER" id="PTHR24188">
    <property type="entry name" value="ANKYRIN REPEAT PROTEIN"/>
    <property type="match status" value="1"/>
</dbReference>
<name>X0KS52_FUSOX</name>
<reference evidence="3" key="2">
    <citation type="submission" date="2012-05" db="EMBL/GenBank/DDBJ databases">
        <title>The Genome Annotation of Fusarium oxysporum Cotton.</title>
        <authorList>
            <consortium name="The Broad Institute Genomics Platform"/>
            <person name="Ma L.-J."/>
            <person name="Corby-Kistler H."/>
            <person name="Broz K."/>
            <person name="Gale L.R."/>
            <person name="Jonkers W."/>
            <person name="O'Donnell K."/>
            <person name="Ploetz R."/>
            <person name="Steinberg C."/>
            <person name="Schwartz D.C."/>
            <person name="VanEtten H."/>
            <person name="Zhou S."/>
            <person name="Young S.K."/>
            <person name="Zeng Q."/>
            <person name="Gargeya S."/>
            <person name="Fitzgerald M."/>
            <person name="Abouelleil A."/>
            <person name="Alvarado L."/>
            <person name="Chapman S.B."/>
            <person name="Gainer-Dewar J."/>
            <person name="Goldberg J."/>
            <person name="Griggs A."/>
            <person name="Gujja S."/>
            <person name="Hansen M."/>
            <person name="Howarth C."/>
            <person name="Imamovic A."/>
            <person name="Ireland A."/>
            <person name="Larimer J."/>
            <person name="McCowan C."/>
            <person name="Murphy C."/>
            <person name="Pearson M."/>
            <person name="Poon T.W."/>
            <person name="Priest M."/>
            <person name="Roberts A."/>
            <person name="Saif S."/>
            <person name="Shea T."/>
            <person name="Sykes S."/>
            <person name="Wortman J."/>
            <person name="Nusbaum C."/>
            <person name="Birren B."/>
        </authorList>
    </citation>
    <scope>NUCLEOTIDE SEQUENCE</scope>
    <source>
        <strain evidence="3">25433</strain>
    </source>
</reference>
<dbReference type="AlphaFoldDB" id="X0KS52"/>
<keyword evidence="1" id="KW-0677">Repeat</keyword>
<dbReference type="InterPro" id="IPR002110">
    <property type="entry name" value="Ankyrin_rpt"/>
</dbReference>
<dbReference type="Gene3D" id="1.25.40.20">
    <property type="entry name" value="Ankyrin repeat-containing domain"/>
    <property type="match status" value="1"/>
</dbReference>
<gene>
    <name evidence="3" type="ORF">FOTG_15320</name>
</gene>
<protein>
    <submittedName>
        <fullName evidence="3">Uncharacterized protein</fullName>
    </submittedName>
</protein>
<dbReference type="Pfam" id="PF12796">
    <property type="entry name" value="Ank_2"/>
    <property type="match status" value="1"/>
</dbReference>
<evidence type="ECO:0000256" key="2">
    <source>
        <dbReference type="ARBA" id="ARBA00023043"/>
    </source>
</evidence>
<evidence type="ECO:0000256" key="1">
    <source>
        <dbReference type="ARBA" id="ARBA00022737"/>
    </source>
</evidence>
<reference evidence="3" key="1">
    <citation type="submission" date="2011-11" db="EMBL/GenBank/DDBJ databases">
        <title>The Genome Sequence of Fusarium oxysporum Cotton.</title>
        <authorList>
            <consortium name="The Broad Institute Genome Sequencing Platform"/>
            <person name="Ma L.-J."/>
            <person name="Gale L.R."/>
            <person name="Schwartz D.C."/>
            <person name="Zhou S."/>
            <person name="Corby-Kistler H."/>
            <person name="Young S.K."/>
            <person name="Zeng Q."/>
            <person name="Gargeya S."/>
            <person name="Fitzgerald M."/>
            <person name="Haas B."/>
            <person name="Abouelleil A."/>
            <person name="Alvarado L."/>
            <person name="Arachchi H.M."/>
            <person name="Berlin A."/>
            <person name="Brown A."/>
            <person name="Chapman S.B."/>
            <person name="Chen Z."/>
            <person name="Dunbar C."/>
            <person name="Freedman E."/>
            <person name="Gearin G."/>
            <person name="Goldberg J."/>
            <person name="Griggs A."/>
            <person name="Gujja S."/>
            <person name="Heiman D."/>
            <person name="Howarth C."/>
            <person name="Larson L."/>
            <person name="Lui A."/>
            <person name="MacDonald P.J.P."/>
            <person name="Montmayeur A."/>
            <person name="Murphy C."/>
            <person name="Neiman D."/>
            <person name="Pearson M."/>
            <person name="Priest M."/>
            <person name="Roberts A."/>
            <person name="Saif S."/>
            <person name="Shea T."/>
            <person name="Shenoy N."/>
            <person name="Sisk P."/>
            <person name="Stolte C."/>
            <person name="Sykes S."/>
            <person name="Wortman J."/>
            <person name="Nusbaum C."/>
            <person name="Birren B."/>
        </authorList>
    </citation>
    <scope>NUCLEOTIDE SEQUENCE [LARGE SCALE GENOMIC DNA]</scope>
    <source>
        <strain evidence="3">25433</strain>
    </source>
</reference>
<dbReference type="Proteomes" id="UP000030701">
    <property type="component" value="Unassembled WGS sequence"/>
</dbReference>
<dbReference type="SUPFAM" id="SSF48403">
    <property type="entry name" value="Ankyrin repeat"/>
    <property type="match status" value="1"/>
</dbReference>
<keyword evidence="2" id="KW-0040">ANK repeat</keyword>
<dbReference type="PANTHER" id="PTHR24188:SF29">
    <property type="entry name" value="GH09064P"/>
    <property type="match status" value="1"/>
</dbReference>
<accession>X0KS52</accession>
<dbReference type="HOGENOM" id="CLU_2306263_0_0_1"/>
<sequence length="100" mass="10958">MSASAKGHVDIVKLLFGAARLNTIETDNVGRTVLFLASRDGRLPMVQYLLSTGRFNLDTKNFYGSTALSAADSHCEVVELLITASASTQEQFHVNRSLLW</sequence>
<proteinExistence type="predicted"/>
<dbReference type="EMBL" id="JH658000">
    <property type="protein sequence ID" value="EXM16388.1"/>
    <property type="molecule type" value="Genomic_DNA"/>
</dbReference>
<organism evidence="3">
    <name type="scientific">Fusarium oxysporum f. sp. vasinfectum 25433</name>
    <dbReference type="NCBI Taxonomy" id="1089449"/>
    <lineage>
        <taxon>Eukaryota</taxon>
        <taxon>Fungi</taxon>
        <taxon>Dikarya</taxon>
        <taxon>Ascomycota</taxon>
        <taxon>Pezizomycotina</taxon>
        <taxon>Sordariomycetes</taxon>
        <taxon>Hypocreomycetidae</taxon>
        <taxon>Hypocreales</taxon>
        <taxon>Nectriaceae</taxon>
        <taxon>Fusarium</taxon>
        <taxon>Fusarium oxysporum species complex</taxon>
    </lineage>
</organism>
<evidence type="ECO:0000313" key="3">
    <source>
        <dbReference type="EMBL" id="EXM16388.1"/>
    </source>
</evidence>
<dbReference type="InterPro" id="IPR036770">
    <property type="entry name" value="Ankyrin_rpt-contain_sf"/>
</dbReference>